<dbReference type="GO" id="GO:0016787">
    <property type="term" value="F:hydrolase activity"/>
    <property type="evidence" value="ECO:0007669"/>
    <property type="project" value="UniProtKB-KW"/>
</dbReference>
<feature type="domain" description="Beta-lactamase-related" evidence="1">
    <location>
        <begin position="160"/>
        <end position="443"/>
    </location>
</feature>
<dbReference type="PANTHER" id="PTHR43283:SF7">
    <property type="entry name" value="BETA-LACTAMASE-RELATED DOMAIN-CONTAINING PROTEIN"/>
    <property type="match status" value="1"/>
</dbReference>
<keyword evidence="3" id="KW-1185">Reference proteome</keyword>
<reference evidence="2 3" key="1">
    <citation type="submission" date="2024-01" db="EMBL/GenBank/DDBJ databases">
        <title>Hyphobacterium bacterium isolated from marine sediment.</title>
        <authorList>
            <person name="Zhao S."/>
        </authorList>
    </citation>
    <scope>NUCLEOTIDE SEQUENCE [LARGE SCALE GENOMIC DNA]</scope>
    <source>
        <strain evidence="2 3">Y60-23</strain>
    </source>
</reference>
<dbReference type="PANTHER" id="PTHR43283">
    <property type="entry name" value="BETA-LACTAMASE-RELATED"/>
    <property type="match status" value="1"/>
</dbReference>
<evidence type="ECO:0000313" key="3">
    <source>
        <dbReference type="Proteomes" id="UP001310692"/>
    </source>
</evidence>
<dbReference type="Proteomes" id="UP001310692">
    <property type="component" value="Unassembled WGS sequence"/>
</dbReference>
<name>A0ABU7LWQ2_9PROT</name>
<evidence type="ECO:0000313" key="2">
    <source>
        <dbReference type="EMBL" id="MEE2565988.1"/>
    </source>
</evidence>
<dbReference type="SUPFAM" id="SSF56601">
    <property type="entry name" value="beta-lactamase/transpeptidase-like"/>
    <property type="match status" value="1"/>
</dbReference>
<accession>A0ABU7LWQ2</accession>
<dbReference type="Gene3D" id="3.40.710.10">
    <property type="entry name" value="DD-peptidase/beta-lactamase superfamily"/>
    <property type="match status" value="1"/>
</dbReference>
<sequence>MQRALIWVGGGLAALIVAGVAALNLSALGQIYIPAGTGIVAKQTCSLTWVSGLDPDRARAMYLDPLLGDAGTVMSADIDEEARTVRASALGLWGATAVWRDGLGCTLVHRPALFDADLTVPWEDEPDYFDLDMSHRDANFDTETLSAAVDAAFGGEDDPRNTMAVAVFHQGRLVAERYGNGADRTTRLHGWSMTKSAMATLAGVLTQQGRLDITEAGQVAGLAERTDDADAQATTIEDLLRMTGGRAVAELNNGFDPNSDMLMTEPDMVAFSATRERLHPPGAHWQYMSGDTILATATMQRLMGDTLEEQTRAIRDELFEPLGIRTAILEPDNSGTFQGSSYLYMTAHDWARLLMPYTTGGIVNGEQFIPENWAEIVSTPTEGSGGIYGMGFWIPNARTPEVRLPDDAFNAQGFQGQYGFVIPSEDLVIIRMGATNGVQTRAQELAASVVAARRG</sequence>
<proteinExistence type="predicted"/>
<organism evidence="2 3">
    <name type="scientific">Hyphobacterium marinum</name>
    <dbReference type="NCBI Taxonomy" id="3116574"/>
    <lineage>
        <taxon>Bacteria</taxon>
        <taxon>Pseudomonadati</taxon>
        <taxon>Pseudomonadota</taxon>
        <taxon>Alphaproteobacteria</taxon>
        <taxon>Maricaulales</taxon>
        <taxon>Maricaulaceae</taxon>
        <taxon>Hyphobacterium</taxon>
    </lineage>
</organism>
<dbReference type="RefSeq" id="WP_330195517.1">
    <property type="nucleotide sequence ID" value="NZ_JAZDRO010000001.1"/>
</dbReference>
<dbReference type="EC" id="3.-.-.-" evidence="2"/>
<dbReference type="InterPro" id="IPR012338">
    <property type="entry name" value="Beta-lactam/transpept-like"/>
</dbReference>
<dbReference type="Pfam" id="PF00144">
    <property type="entry name" value="Beta-lactamase"/>
    <property type="match status" value="1"/>
</dbReference>
<dbReference type="EMBL" id="JAZDRO010000001">
    <property type="protein sequence ID" value="MEE2565988.1"/>
    <property type="molecule type" value="Genomic_DNA"/>
</dbReference>
<evidence type="ECO:0000259" key="1">
    <source>
        <dbReference type="Pfam" id="PF00144"/>
    </source>
</evidence>
<protein>
    <submittedName>
        <fullName evidence="2">Serine hydrolase</fullName>
        <ecNumber evidence="2">3.-.-.-</ecNumber>
    </submittedName>
</protein>
<comment type="caution">
    <text evidence="2">The sequence shown here is derived from an EMBL/GenBank/DDBJ whole genome shotgun (WGS) entry which is preliminary data.</text>
</comment>
<gene>
    <name evidence="2" type="ORF">V0U35_04785</name>
</gene>
<dbReference type="InterPro" id="IPR001466">
    <property type="entry name" value="Beta-lactam-related"/>
</dbReference>
<keyword evidence="2" id="KW-0378">Hydrolase</keyword>
<dbReference type="InterPro" id="IPR050789">
    <property type="entry name" value="Diverse_Enzym_Activities"/>
</dbReference>